<sequence>MKYITEAESTKLISHSMAYDAVRDAFIAIVQPETRSFNVVQGHGSNPVNTFGVKASSTESLAGLKVGSFWTGNEDKGLPRHNSLILLFDQSCGRIGVAIEAGKVNAYRTAAADAVGTDILARKDALILAIFGTGHQARFECAAIACIRPIAKVLVVGRDPMKARLMAEELCSSGLDAEVTDAKNACCEADIIVTATPSRSPLFEAQWVKAGTHISAMGADARGKHELPVELYSTARLFCDLPEQSRLIGEFQHTHEQITITALGSVIQGATAGRLSEQDITVFDSSGLSVQDLYIGQRILEKWENSD</sequence>
<dbReference type="Proteomes" id="UP000196440">
    <property type="component" value="Unassembled WGS sequence"/>
</dbReference>
<gene>
    <name evidence="1" type="ORF">CBW57_08720</name>
</gene>
<evidence type="ECO:0000313" key="1">
    <source>
        <dbReference type="EMBL" id="OVZ87649.1"/>
    </source>
</evidence>
<organism evidence="1 2">
    <name type="scientific">Yersinia intermedia</name>
    <dbReference type="NCBI Taxonomy" id="631"/>
    <lineage>
        <taxon>Bacteria</taxon>
        <taxon>Pseudomonadati</taxon>
        <taxon>Pseudomonadota</taxon>
        <taxon>Gammaproteobacteria</taxon>
        <taxon>Enterobacterales</taxon>
        <taxon>Yersiniaceae</taxon>
        <taxon>Yersinia</taxon>
    </lineage>
</organism>
<dbReference type="SUPFAM" id="SSF51735">
    <property type="entry name" value="NAD(P)-binding Rossmann-fold domains"/>
    <property type="match status" value="1"/>
</dbReference>
<dbReference type="InterPro" id="IPR023401">
    <property type="entry name" value="ODC_N"/>
</dbReference>
<evidence type="ECO:0000313" key="2">
    <source>
        <dbReference type="Proteomes" id="UP000196440"/>
    </source>
</evidence>
<dbReference type="RefSeq" id="WP_050085892.1">
    <property type="nucleotide sequence ID" value="NZ_CBCPKE010000001.1"/>
</dbReference>
<dbReference type="Gene3D" id="3.30.1780.10">
    <property type="entry name" value="ornithine cyclodeaminase, domain 1"/>
    <property type="match status" value="1"/>
</dbReference>
<protein>
    <submittedName>
        <fullName evidence="1">Ornithine cyclodeaminase family protein</fullName>
    </submittedName>
</protein>
<dbReference type="AlphaFoldDB" id="A0A209A4G5"/>
<comment type="caution">
    <text evidence="1">The sequence shown here is derived from an EMBL/GenBank/DDBJ whole genome shotgun (WGS) entry which is preliminary data.</text>
</comment>
<dbReference type="PANTHER" id="PTHR13812:SF19">
    <property type="entry name" value="KETIMINE REDUCTASE MU-CRYSTALLIN"/>
    <property type="match status" value="1"/>
</dbReference>
<dbReference type="PANTHER" id="PTHR13812">
    <property type="entry name" value="KETIMINE REDUCTASE MU-CRYSTALLIN"/>
    <property type="match status" value="1"/>
</dbReference>
<dbReference type="Pfam" id="PF02423">
    <property type="entry name" value="OCD_Mu_crystall"/>
    <property type="match status" value="1"/>
</dbReference>
<accession>A0A209A4G5</accession>
<dbReference type="PIRSF" id="PIRSF001439">
    <property type="entry name" value="CryM"/>
    <property type="match status" value="1"/>
</dbReference>
<proteinExistence type="predicted"/>
<name>A0A209A4G5_YERIN</name>
<dbReference type="Gene3D" id="3.40.50.720">
    <property type="entry name" value="NAD(P)-binding Rossmann-like Domain"/>
    <property type="match status" value="1"/>
</dbReference>
<dbReference type="InterPro" id="IPR003462">
    <property type="entry name" value="ODC_Mu_crystall"/>
</dbReference>
<dbReference type="EMBL" id="NHOI01000010">
    <property type="protein sequence ID" value="OVZ87649.1"/>
    <property type="molecule type" value="Genomic_DNA"/>
</dbReference>
<dbReference type="InterPro" id="IPR036291">
    <property type="entry name" value="NAD(P)-bd_dom_sf"/>
</dbReference>
<dbReference type="GO" id="GO:0005737">
    <property type="term" value="C:cytoplasm"/>
    <property type="evidence" value="ECO:0007669"/>
    <property type="project" value="TreeGrafter"/>
</dbReference>
<reference evidence="1 2" key="1">
    <citation type="submission" date="2017-05" db="EMBL/GenBank/DDBJ databases">
        <title>Whole genome sequencing of Yersinia kristensenii.</title>
        <authorList>
            <person name="Campioni F."/>
        </authorList>
    </citation>
    <scope>NUCLEOTIDE SEQUENCE [LARGE SCALE GENOMIC DNA]</scope>
    <source>
        <strain evidence="1 2">CFSAN060536</strain>
    </source>
</reference>